<keyword evidence="1" id="KW-0808">Transferase</keyword>
<organism evidence="3 4">
    <name type="scientific">Algimonas arctica</name>
    <dbReference type="NCBI Taxonomy" id="1479486"/>
    <lineage>
        <taxon>Bacteria</taxon>
        <taxon>Pseudomonadati</taxon>
        <taxon>Pseudomonadota</taxon>
        <taxon>Alphaproteobacteria</taxon>
        <taxon>Maricaulales</taxon>
        <taxon>Robiginitomaculaceae</taxon>
        <taxon>Algimonas</taxon>
    </lineage>
</organism>
<keyword evidence="2" id="KW-0802">TPR repeat</keyword>
<dbReference type="PROSITE" id="PS50005">
    <property type="entry name" value="TPR"/>
    <property type="match status" value="1"/>
</dbReference>
<dbReference type="PANTHER" id="PTHR12788:SF10">
    <property type="entry name" value="PROTEIN-TYROSINE SULFOTRANSFERASE"/>
    <property type="match status" value="1"/>
</dbReference>
<dbReference type="EMBL" id="BMZH01000008">
    <property type="protein sequence ID" value="GHA97935.1"/>
    <property type="molecule type" value="Genomic_DNA"/>
</dbReference>
<evidence type="ECO:0000256" key="2">
    <source>
        <dbReference type="PROSITE-ProRule" id="PRU00339"/>
    </source>
</evidence>
<evidence type="ECO:0000313" key="3">
    <source>
        <dbReference type="EMBL" id="GHA97935.1"/>
    </source>
</evidence>
<dbReference type="Gene3D" id="3.40.50.300">
    <property type="entry name" value="P-loop containing nucleotide triphosphate hydrolases"/>
    <property type="match status" value="1"/>
</dbReference>
<dbReference type="AlphaFoldDB" id="A0A8J3CTC1"/>
<comment type="caution">
    <text evidence="3">The sequence shown here is derived from an EMBL/GenBank/DDBJ whole genome shotgun (WGS) entry which is preliminary data.</text>
</comment>
<dbReference type="InterPro" id="IPR026634">
    <property type="entry name" value="TPST-like"/>
</dbReference>
<dbReference type="SUPFAM" id="SSF52540">
    <property type="entry name" value="P-loop containing nucleoside triphosphate hydrolases"/>
    <property type="match status" value="1"/>
</dbReference>
<evidence type="ECO:0000256" key="1">
    <source>
        <dbReference type="ARBA" id="ARBA00022679"/>
    </source>
</evidence>
<accession>A0A8J3CTC1</accession>
<dbReference type="PANTHER" id="PTHR12788">
    <property type="entry name" value="PROTEIN-TYROSINE SULFOTRANSFERASE 2"/>
    <property type="match status" value="1"/>
</dbReference>
<evidence type="ECO:0000313" key="4">
    <source>
        <dbReference type="Proteomes" id="UP000634004"/>
    </source>
</evidence>
<sequence>MGRVFTGGISRVNVTVMANSQDFNAALARADGLLRSRNAQAVIAICEDLLRAAPAAVAPRLMIARAEQMRHRPDLMLDQVGVVLNADPTQFDARLIRIEALIAQSNIAQAHTEIREILQSASLSASELGRIAEIQTQVADHDGTLESLLRGLALSSDQDRQRLSLLYNLSSAYIALGEMDKAEQTLDELIQLNPSDFDAYYNRATLRSQTPERNHIEALETQLKRPNLPPMGEVQLAYALAKEREDIGDYQRSFAALARGAKRRRANMAYAVDGDLDTMSLLQRVFNADFASTDFNGCHDTRPVFIVGLPRSGTTLVDRIITSHPEAESVGEINDLPLAITRLSGSVQTKEGLVRNSSRLDMQELGETYLKGLEGRGATSRRVVDKTPLNFLYIGLIAKALPEARIIHVTRNPMDVGYAIFKTLFRMGYPFSYDQSDLAHYITAKTRLMSHWHEMFPGRVHDVAYESLIANQEGVSRDLIAAIGLDWDPACLNFHTNQSASSTASAAQVRRPLYTSSVEKWRHYEAELAPLAAGLKIGRAL</sequence>
<dbReference type="GO" id="GO:0008476">
    <property type="term" value="F:protein-tyrosine sulfotransferase activity"/>
    <property type="evidence" value="ECO:0007669"/>
    <property type="project" value="InterPro"/>
</dbReference>
<dbReference type="RefSeq" id="WP_189498233.1">
    <property type="nucleotide sequence ID" value="NZ_BMZH01000008.1"/>
</dbReference>
<protein>
    <submittedName>
        <fullName evidence="3">Sulfotransferase</fullName>
    </submittedName>
</protein>
<feature type="repeat" description="TPR" evidence="2">
    <location>
        <begin position="163"/>
        <end position="196"/>
    </location>
</feature>
<dbReference type="Gene3D" id="1.25.40.10">
    <property type="entry name" value="Tetratricopeptide repeat domain"/>
    <property type="match status" value="1"/>
</dbReference>
<gene>
    <name evidence="3" type="ORF">GCM10009069_21180</name>
</gene>
<reference evidence="3" key="1">
    <citation type="journal article" date="2014" name="Int. J. Syst. Evol. Microbiol.">
        <title>Complete genome sequence of Corynebacterium casei LMG S-19264T (=DSM 44701T), isolated from a smear-ripened cheese.</title>
        <authorList>
            <consortium name="US DOE Joint Genome Institute (JGI-PGF)"/>
            <person name="Walter F."/>
            <person name="Albersmeier A."/>
            <person name="Kalinowski J."/>
            <person name="Ruckert C."/>
        </authorList>
    </citation>
    <scope>NUCLEOTIDE SEQUENCE</scope>
    <source>
        <strain evidence="3">KCTC 32513</strain>
    </source>
</reference>
<dbReference type="InterPro" id="IPR011990">
    <property type="entry name" value="TPR-like_helical_dom_sf"/>
</dbReference>
<proteinExistence type="predicted"/>
<dbReference type="Pfam" id="PF13181">
    <property type="entry name" value="TPR_8"/>
    <property type="match status" value="1"/>
</dbReference>
<dbReference type="Proteomes" id="UP000634004">
    <property type="component" value="Unassembled WGS sequence"/>
</dbReference>
<reference evidence="3" key="2">
    <citation type="submission" date="2020-09" db="EMBL/GenBank/DDBJ databases">
        <authorList>
            <person name="Sun Q."/>
            <person name="Kim S."/>
        </authorList>
    </citation>
    <scope>NUCLEOTIDE SEQUENCE</scope>
    <source>
        <strain evidence="3">KCTC 32513</strain>
    </source>
</reference>
<dbReference type="PROSITE" id="PS50293">
    <property type="entry name" value="TPR_REGION"/>
    <property type="match status" value="1"/>
</dbReference>
<dbReference type="SUPFAM" id="SSF48452">
    <property type="entry name" value="TPR-like"/>
    <property type="match status" value="1"/>
</dbReference>
<dbReference type="Pfam" id="PF13469">
    <property type="entry name" value="Sulfotransfer_3"/>
    <property type="match status" value="1"/>
</dbReference>
<dbReference type="InterPro" id="IPR027417">
    <property type="entry name" value="P-loop_NTPase"/>
</dbReference>
<name>A0A8J3CTC1_9PROT</name>
<keyword evidence="4" id="KW-1185">Reference proteome</keyword>
<dbReference type="InterPro" id="IPR019734">
    <property type="entry name" value="TPR_rpt"/>
</dbReference>